<feature type="domain" description="VTC" evidence="1">
    <location>
        <begin position="7"/>
        <end position="226"/>
    </location>
</feature>
<organism evidence="2 3">
    <name type="scientific">Clostridium mobile</name>
    <dbReference type="NCBI Taxonomy" id="2841512"/>
    <lineage>
        <taxon>Bacteria</taxon>
        <taxon>Bacillati</taxon>
        <taxon>Bacillota</taxon>
        <taxon>Clostridia</taxon>
        <taxon>Eubacteriales</taxon>
        <taxon>Clostridiaceae</taxon>
        <taxon>Clostridium</taxon>
    </lineage>
</organism>
<dbReference type="InterPro" id="IPR018966">
    <property type="entry name" value="VTC_domain"/>
</dbReference>
<dbReference type="RefSeq" id="WP_216439060.1">
    <property type="nucleotide sequence ID" value="NZ_JAHLQF010000002.1"/>
</dbReference>
<reference evidence="2 3" key="1">
    <citation type="submission" date="2021-06" db="EMBL/GenBank/DDBJ databases">
        <authorList>
            <person name="Sun Q."/>
            <person name="Li D."/>
        </authorList>
    </citation>
    <scope>NUCLEOTIDE SEQUENCE [LARGE SCALE GENOMIC DNA]</scope>
    <source>
        <strain evidence="2 3">MSJ-11</strain>
    </source>
</reference>
<evidence type="ECO:0000313" key="3">
    <source>
        <dbReference type="Proteomes" id="UP000726170"/>
    </source>
</evidence>
<evidence type="ECO:0000313" key="2">
    <source>
        <dbReference type="EMBL" id="MBU5484591.1"/>
    </source>
</evidence>
<name>A0ABS6EHA8_9CLOT</name>
<gene>
    <name evidence="2" type="ORF">KQI86_09635</name>
</gene>
<dbReference type="CDD" id="cd07750">
    <property type="entry name" value="PolyPPase_VTC_like"/>
    <property type="match status" value="1"/>
</dbReference>
<proteinExistence type="predicted"/>
<protein>
    <submittedName>
        <fullName evidence="2">Polyphosphate polymerase domain-containing protein</fullName>
    </submittedName>
</protein>
<dbReference type="Pfam" id="PF09359">
    <property type="entry name" value="VTC"/>
    <property type="match status" value="1"/>
</dbReference>
<sequence>MGKLNYRHELKYYINHHDYYILSHRLKNIMKKDKHTDEKGEYLISSLYFDDIDNNALSDKLSGVKDREKYRIRIYNRSGSGIILEKKIKNGIYVGKIREKTNIDIYEDIINGEYGRLRDIQTPLHQELYFKIQNNLLKPKVIVEYVREAYVSEPGNIRITFDKSLSTGLNQVNLLNPNLNTIRAIDEGFTILEVKYDSYLPGYIKDMLQLEGLTKQSVSKYIICRKYIKSNLWEDN</sequence>
<accession>A0ABS6EHA8</accession>
<keyword evidence="3" id="KW-1185">Reference proteome</keyword>
<comment type="caution">
    <text evidence="2">The sequence shown here is derived from an EMBL/GenBank/DDBJ whole genome shotgun (WGS) entry which is preliminary data.</text>
</comment>
<evidence type="ECO:0000259" key="1">
    <source>
        <dbReference type="Pfam" id="PF09359"/>
    </source>
</evidence>
<dbReference type="EMBL" id="JAHLQF010000002">
    <property type="protein sequence ID" value="MBU5484591.1"/>
    <property type="molecule type" value="Genomic_DNA"/>
</dbReference>
<dbReference type="Proteomes" id="UP000726170">
    <property type="component" value="Unassembled WGS sequence"/>
</dbReference>